<dbReference type="Proteomes" id="UP001235939">
    <property type="component" value="Chromosome 02"/>
</dbReference>
<evidence type="ECO:0000313" key="2">
    <source>
        <dbReference type="EMBL" id="UYV63289.1"/>
    </source>
</evidence>
<organism evidence="2 3">
    <name type="scientific">Cordylochernes scorpioides</name>
    <dbReference type="NCBI Taxonomy" id="51811"/>
    <lineage>
        <taxon>Eukaryota</taxon>
        <taxon>Metazoa</taxon>
        <taxon>Ecdysozoa</taxon>
        <taxon>Arthropoda</taxon>
        <taxon>Chelicerata</taxon>
        <taxon>Arachnida</taxon>
        <taxon>Pseudoscorpiones</taxon>
        <taxon>Cheliferoidea</taxon>
        <taxon>Chernetidae</taxon>
        <taxon>Cordylochernes</taxon>
    </lineage>
</organism>
<dbReference type="PROSITE" id="PS50994">
    <property type="entry name" value="INTEGRASE"/>
    <property type="match status" value="1"/>
</dbReference>
<dbReference type="Gene3D" id="3.30.420.10">
    <property type="entry name" value="Ribonuclease H-like superfamily/Ribonuclease H"/>
    <property type="match status" value="2"/>
</dbReference>
<sequence length="370" mass="42795">MNGIRHTKTSPYNPSTNGLAERYVREFKNLLRKNNGKDDLETNLQSFLFAHRASPQTVIKEFPGGTANEEKFKIKILEFNTKMRNPREVFHEAVRRDGNRWVIVCTDYLTKYAITKALPTGGAVEIAKFILNYIILKHGAPREMITDRGRSFQSKLVNELTKMCGMSQLFTTAYYPQTNGLTERLNKTLEDILSMYVDVEQKNWDSILPSVTFAYNTAKQETTGFTPFYLVHGREAETMLDTLLPYQPDYENVEYLIQLIIDAEDARQLARLHLVSTQDIDKRRYDSIHRPVYNNVGHLVLIFTPVRKVGLSEKLLKKYFGPYKITKKISDVNYEVITVDESSRRKRSKDVVHVLRVKPYKDPGQQDNVV</sequence>
<proteinExistence type="predicted"/>
<keyword evidence="3" id="KW-1185">Reference proteome</keyword>
<dbReference type="Pfam" id="PF22938">
    <property type="entry name" value="Integrase_p58_C"/>
    <property type="match status" value="1"/>
</dbReference>
<dbReference type="PANTHER" id="PTHR37984:SF15">
    <property type="entry name" value="INTEGRASE CATALYTIC DOMAIN-CONTAINING PROTEIN"/>
    <property type="match status" value="1"/>
</dbReference>
<name>A0ABY6K3C0_9ARAC</name>
<dbReference type="InterPro" id="IPR050951">
    <property type="entry name" value="Retrovirus_Pol_polyprotein"/>
</dbReference>
<gene>
    <name evidence="2" type="ORF">LAZ67_2003665</name>
</gene>
<reference evidence="2 3" key="1">
    <citation type="submission" date="2022-01" db="EMBL/GenBank/DDBJ databases">
        <title>A chromosomal length assembly of Cordylochernes scorpioides.</title>
        <authorList>
            <person name="Zeh D."/>
            <person name="Zeh J."/>
        </authorList>
    </citation>
    <scope>NUCLEOTIDE SEQUENCE [LARGE SCALE GENOMIC DNA]</scope>
    <source>
        <strain evidence="2">IN4F17</strain>
        <tissue evidence="2">Whole Body</tissue>
    </source>
</reference>
<accession>A0ABY6K3C0</accession>
<dbReference type="InterPro" id="IPR001584">
    <property type="entry name" value="Integrase_cat-core"/>
</dbReference>
<evidence type="ECO:0000313" key="3">
    <source>
        <dbReference type="Proteomes" id="UP001235939"/>
    </source>
</evidence>
<dbReference type="EMBL" id="CP092864">
    <property type="protein sequence ID" value="UYV63289.1"/>
    <property type="molecule type" value="Genomic_DNA"/>
</dbReference>
<dbReference type="InterPro" id="IPR054465">
    <property type="entry name" value="Integrase_p58-like_C"/>
</dbReference>
<dbReference type="PANTHER" id="PTHR37984">
    <property type="entry name" value="PROTEIN CBG26694"/>
    <property type="match status" value="1"/>
</dbReference>
<evidence type="ECO:0000259" key="1">
    <source>
        <dbReference type="PROSITE" id="PS50994"/>
    </source>
</evidence>
<protein>
    <recommendedName>
        <fullName evidence="1">Integrase catalytic domain-containing protein</fullName>
    </recommendedName>
</protein>
<dbReference type="SUPFAM" id="SSF53098">
    <property type="entry name" value="Ribonuclease H-like"/>
    <property type="match status" value="2"/>
</dbReference>
<dbReference type="InterPro" id="IPR012337">
    <property type="entry name" value="RNaseH-like_sf"/>
</dbReference>
<feature type="domain" description="Integrase catalytic" evidence="1">
    <location>
        <begin position="59"/>
        <end position="235"/>
    </location>
</feature>
<dbReference type="InterPro" id="IPR036397">
    <property type="entry name" value="RNaseH_sf"/>
</dbReference>